<protein>
    <submittedName>
        <fullName evidence="1">Uncharacterized protein</fullName>
    </submittedName>
</protein>
<reference evidence="1 2" key="1">
    <citation type="submission" date="2015-11" db="EMBL/GenBank/DDBJ databases">
        <title>Complete genome sequencing of a biphenyl-degrading bacterium, Pseudomonas putida KF715 (=NBRC110667).</title>
        <authorList>
            <person name="Suenaga H."/>
            <person name="Fujihara N."/>
            <person name="Watanabe T."/>
            <person name="Hirose J."/>
            <person name="Kimura N."/>
            <person name="Yamazoe A."/>
            <person name="Hosoyama A."/>
            <person name="Shimodaira J."/>
            <person name="Furukawa K."/>
        </authorList>
    </citation>
    <scope>NUCLEOTIDE SEQUENCE [LARGE SCALE GENOMIC DNA]</scope>
    <source>
        <strain evidence="1 2">KF715</strain>
        <plasmid evidence="2">Plasmid pkf715a dna</plasmid>
    </source>
</reference>
<dbReference type="AlphaFoldDB" id="A0A1L7NMT5"/>
<keyword evidence="1" id="KW-0614">Plasmid</keyword>
<accession>A0A1L7NMT5</accession>
<proteinExistence type="predicted"/>
<organism evidence="1 2">
    <name type="scientific">Pseudomonas putida</name>
    <name type="common">Arthrobacter siderocapsulatus</name>
    <dbReference type="NCBI Taxonomy" id="303"/>
    <lineage>
        <taxon>Bacteria</taxon>
        <taxon>Pseudomonadati</taxon>
        <taxon>Pseudomonadota</taxon>
        <taxon>Gammaproteobacteria</taxon>
        <taxon>Pseudomonadales</taxon>
        <taxon>Pseudomonadaceae</taxon>
        <taxon>Pseudomonas</taxon>
    </lineage>
</organism>
<dbReference type="EMBL" id="AP015030">
    <property type="protein sequence ID" value="BAW26752.1"/>
    <property type="molecule type" value="Genomic_DNA"/>
</dbReference>
<dbReference type="Proteomes" id="UP000218731">
    <property type="component" value="Plasmid pKF715A"/>
</dbReference>
<evidence type="ECO:0000313" key="1">
    <source>
        <dbReference type="EMBL" id="BAW26752.1"/>
    </source>
</evidence>
<evidence type="ECO:0000313" key="2">
    <source>
        <dbReference type="Proteomes" id="UP000218731"/>
    </source>
</evidence>
<sequence>MLSGIRRNMLQDLKREHPDLEQQIAESGDENAQRLLAQLQS</sequence>
<name>A0A1L7NMT5_PSEPU</name>
<geneLocation type="plasmid" evidence="2">
    <name>pkf715a dna</name>
</geneLocation>
<gene>
    <name evidence="1" type="ORF">KF715C_pA2470</name>
</gene>